<evidence type="ECO:0000313" key="2">
    <source>
        <dbReference type="Proteomes" id="UP001499851"/>
    </source>
</evidence>
<accession>A0ABN2HZW9</accession>
<keyword evidence="2" id="KW-1185">Reference proteome</keyword>
<dbReference type="EMBL" id="BAAAQF010000044">
    <property type="protein sequence ID" value="GAA1696000.1"/>
    <property type="molecule type" value="Genomic_DNA"/>
</dbReference>
<dbReference type="Gene3D" id="3.30.1310.10">
    <property type="entry name" value="Nucleoid-associated protein YbaB-like domain"/>
    <property type="match status" value="1"/>
</dbReference>
<organism evidence="1 2">
    <name type="scientific">Glycomyces endophyticus</name>
    <dbReference type="NCBI Taxonomy" id="480996"/>
    <lineage>
        <taxon>Bacteria</taxon>
        <taxon>Bacillati</taxon>
        <taxon>Actinomycetota</taxon>
        <taxon>Actinomycetes</taxon>
        <taxon>Glycomycetales</taxon>
        <taxon>Glycomycetaceae</taxon>
        <taxon>Glycomyces</taxon>
    </lineage>
</organism>
<protein>
    <recommendedName>
        <fullName evidence="3">DUF222 domain-containing protein</fullName>
    </recommendedName>
</protein>
<proteinExistence type="predicted"/>
<evidence type="ECO:0000313" key="1">
    <source>
        <dbReference type="EMBL" id="GAA1696000.1"/>
    </source>
</evidence>
<sequence length="224" mass="24253">MNRIEIPDDYEDRLEAARRDAKRLPAGPVRDAVERALAAAPDRERYARAADLAERAQALTEELATRAFDGTDPGRVAWVRLDHLGRLVSLALSPTVDRLSNRAAADAVQAAWTGAEKSRSEHVLNLERAHPDLLAGRVPDRKGDELRDRIAARAGDRFAHTADDDLCSAEVDVEGRLTAFKFLVPNATLDTECEELSARAAAAVQAAQADAHDALAALLAPPAR</sequence>
<dbReference type="RefSeq" id="WP_344492876.1">
    <property type="nucleotide sequence ID" value="NZ_BAAAQF010000044.1"/>
</dbReference>
<name>A0ABN2HZW9_9ACTN</name>
<evidence type="ECO:0008006" key="3">
    <source>
        <dbReference type="Google" id="ProtNLM"/>
    </source>
</evidence>
<dbReference type="Proteomes" id="UP001499851">
    <property type="component" value="Unassembled WGS sequence"/>
</dbReference>
<dbReference type="InterPro" id="IPR036894">
    <property type="entry name" value="YbaB-like_sf"/>
</dbReference>
<reference evidence="1 2" key="1">
    <citation type="journal article" date="2019" name="Int. J. Syst. Evol. Microbiol.">
        <title>The Global Catalogue of Microorganisms (GCM) 10K type strain sequencing project: providing services to taxonomists for standard genome sequencing and annotation.</title>
        <authorList>
            <consortium name="The Broad Institute Genomics Platform"/>
            <consortium name="The Broad Institute Genome Sequencing Center for Infectious Disease"/>
            <person name="Wu L."/>
            <person name="Ma J."/>
        </authorList>
    </citation>
    <scope>NUCLEOTIDE SEQUENCE [LARGE SCALE GENOMIC DNA]</scope>
    <source>
        <strain evidence="1 2">JCM 16001</strain>
    </source>
</reference>
<gene>
    <name evidence="1" type="ORF">GCM10009830_49690</name>
</gene>
<comment type="caution">
    <text evidence="1">The sequence shown here is derived from an EMBL/GenBank/DDBJ whole genome shotgun (WGS) entry which is preliminary data.</text>
</comment>